<evidence type="ECO:0000313" key="9">
    <source>
        <dbReference type="Proteomes" id="UP001329430"/>
    </source>
</evidence>
<name>A0AAN7VEV4_9COLE</name>
<keyword evidence="6" id="KW-0175">Coiled coil</keyword>
<dbReference type="EMBL" id="JAVRBK010000004">
    <property type="protein sequence ID" value="KAK5645508.1"/>
    <property type="molecule type" value="Genomic_DNA"/>
</dbReference>
<dbReference type="AlphaFoldDB" id="A0AAN7VEV4"/>
<comment type="caution">
    <text evidence="8">The sequence shown here is derived from an EMBL/GenBank/DDBJ whole genome shotgun (WGS) entry which is preliminary data.</text>
</comment>
<keyword evidence="5" id="KW-0539">Nucleus</keyword>
<dbReference type="GO" id="GO:0005829">
    <property type="term" value="C:cytosol"/>
    <property type="evidence" value="ECO:0007669"/>
    <property type="project" value="UniProtKB-SubCell"/>
</dbReference>
<dbReference type="Pfam" id="PF18569">
    <property type="entry name" value="Thioredoxin_16"/>
    <property type="match status" value="1"/>
</dbReference>
<evidence type="ECO:0000313" key="8">
    <source>
        <dbReference type="EMBL" id="KAK5645508.1"/>
    </source>
</evidence>
<evidence type="ECO:0000256" key="1">
    <source>
        <dbReference type="ARBA" id="ARBA00004123"/>
    </source>
</evidence>
<keyword evidence="3" id="KW-0963">Cytoplasm</keyword>
<dbReference type="SUPFAM" id="SSF47616">
    <property type="entry name" value="GST C-terminal domain-like"/>
    <property type="match status" value="1"/>
</dbReference>
<dbReference type="PANTHER" id="PTHR13438:SF2">
    <property type="entry name" value="AMINOACYL TRNA SYNTHASE COMPLEX-INTERACTING MULTIFUNCTIONAL PROTEIN 2"/>
    <property type="match status" value="1"/>
</dbReference>
<dbReference type="InterPro" id="IPR042360">
    <property type="entry name" value="AIMP2"/>
</dbReference>
<dbReference type="Gene3D" id="1.20.1050.130">
    <property type="match status" value="1"/>
</dbReference>
<proteinExistence type="predicted"/>
<dbReference type="GO" id="GO:0006412">
    <property type="term" value="P:translation"/>
    <property type="evidence" value="ECO:0007669"/>
    <property type="project" value="UniProtKB-KW"/>
</dbReference>
<protein>
    <recommendedName>
        <fullName evidence="7">AIMP2 thioredoxin-like domain-containing protein</fullName>
    </recommendedName>
</protein>
<dbReference type="GO" id="GO:0017101">
    <property type="term" value="C:aminoacyl-tRNA synthetase multienzyme complex"/>
    <property type="evidence" value="ECO:0007669"/>
    <property type="project" value="InterPro"/>
</dbReference>
<feature type="coiled-coil region" evidence="6">
    <location>
        <begin position="66"/>
        <end position="93"/>
    </location>
</feature>
<evidence type="ECO:0000259" key="7">
    <source>
        <dbReference type="Pfam" id="PF18569"/>
    </source>
</evidence>
<keyword evidence="4" id="KW-0648">Protein biosynthesis</keyword>
<organism evidence="8 9">
    <name type="scientific">Pyrocoelia pectoralis</name>
    <dbReference type="NCBI Taxonomy" id="417401"/>
    <lineage>
        <taxon>Eukaryota</taxon>
        <taxon>Metazoa</taxon>
        <taxon>Ecdysozoa</taxon>
        <taxon>Arthropoda</taxon>
        <taxon>Hexapoda</taxon>
        <taxon>Insecta</taxon>
        <taxon>Pterygota</taxon>
        <taxon>Neoptera</taxon>
        <taxon>Endopterygota</taxon>
        <taxon>Coleoptera</taxon>
        <taxon>Polyphaga</taxon>
        <taxon>Elateriformia</taxon>
        <taxon>Elateroidea</taxon>
        <taxon>Lampyridae</taxon>
        <taxon>Lampyrinae</taxon>
        <taxon>Pyrocoelia</taxon>
    </lineage>
</organism>
<feature type="domain" description="AIMP2 thioredoxin-like" evidence="7">
    <location>
        <begin position="112"/>
        <end position="196"/>
    </location>
</feature>
<keyword evidence="9" id="KW-1185">Reference proteome</keyword>
<sequence>MNGPVNFYKTREIIRHDVQVLLPNNMYKMKNIHGNDKDEGHLGDHVSPFEDTFNISMQGMEDRPEINMLESRLRKIVQELNEIREDMVKLKGAVSLSEVVNDLHVEVTTVPNLNDTIVNASPSHPPYSLLSVQKLCSRTMNLLVSTHLHSTISALTDEAETFGRQLSEFRPQPNLPNISLRLIWKNIGPSPELIVGHLPISGEPNMLRYFARVLPTIFTYENSDNVIDLDSVLDISYCLVRSRTKTERTSYLQSLSKKLGKSPYFGGHTEITIADIAACSAIKQVAQNEINQSMSRWLVRCE</sequence>
<dbReference type="GO" id="GO:0005634">
    <property type="term" value="C:nucleus"/>
    <property type="evidence" value="ECO:0007669"/>
    <property type="project" value="UniProtKB-SubCell"/>
</dbReference>
<dbReference type="Proteomes" id="UP001329430">
    <property type="component" value="Chromosome 4"/>
</dbReference>
<evidence type="ECO:0000256" key="5">
    <source>
        <dbReference type="ARBA" id="ARBA00023242"/>
    </source>
</evidence>
<accession>A0AAN7VEV4</accession>
<gene>
    <name evidence="8" type="ORF">RI129_006808</name>
</gene>
<reference evidence="8 9" key="1">
    <citation type="journal article" date="2024" name="Insects">
        <title>An Improved Chromosome-Level Genome Assembly of the Firefly Pyrocoelia pectoralis.</title>
        <authorList>
            <person name="Fu X."/>
            <person name="Meyer-Rochow V.B."/>
            <person name="Ballantyne L."/>
            <person name="Zhu X."/>
        </authorList>
    </citation>
    <scope>NUCLEOTIDE SEQUENCE [LARGE SCALE GENOMIC DNA]</scope>
    <source>
        <strain evidence="8">XCY_ONT2</strain>
    </source>
</reference>
<evidence type="ECO:0000256" key="3">
    <source>
        <dbReference type="ARBA" id="ARBA00022490"/>
    </source>
</evidence>
<evidence type="ECO:0000256" key="6">
    <source>
        <dbReference type="SAM" id="Coils"/>
    </source>
</evidence>
<dbReference type="InterPro" id="IPR041503">
    <property type="entry name" value="AIMP2_thioredoxin"/>
</dbReference>
<comment type="subcellular location">
    <subcellularLocation>
        <location evidence="2">Cytoplasm</location>
        <location evidence="2">Cytosol</location>
    </subcellularLocation>
    <subcellularLocation>
        <location evidence="1">Nucleus</location>
    </subcellularLocation>
</comment>
<dbReference type="InterPro" id="IPR036282">
    <property type="entry name" value="Glutathione-S-Trfase_C_sf"/>
</dbReference>
<evidence type="ECO:0000256" key="4">
    <source>
        <dbReference type="ARBA" id="ARBA00022917"/>
    </source>
</evidence>
<dbReference type="PANTHER" id="PTHR13438">
    <property type="entry name" value="AMINOACYL TRNA SYNTHASE COMPLEX-INTERACTING MULTIFUNCTIONAL PROTEIN"/>
    <property type="match status" value="1"/>
</dbReference>
<evidence type="ECO:0000256" key="2">
    <source>
        <dbReference type="ARBA" id="ARBA00004514"/>
    </source>
</evidence>